<dbReference type="EMBL" id="CAJNNW010025983">
    <property type="protein sequence ID" value="CAE8681679.1"/>
    <property type="molecule type" value="Genomic_DNA"/>
</dbReference>
<dbReference type="GO" id="GO:0003824">
    <property type="term" value="F:catalytic activity"/>
    <property type="evidence" value="ECO:0007669"/>
    <property type="project" value="InterPro"/>
</dbReference>
<dbReference type="AlphaFoldDB" id="A0A813JP02"/>
<sequence>MWRLVAAAVAALEVARAASVLPGECEGDEACQVLQAEPAEATLSLLQLKQPGLCPRHTKCGGCPQFGIIAPNDYERVKLAEVANLTDVKGYQAGGFYFERGSFDGIDVVVVTCGLAMVNSAAATTLMVELYNPGAIMMYGIAGAVSSSVNFADVVGIDYSRRPPNVEFVFPGYTTHPVTGTFYVQTSEIMVETPQETGKFERELFMQVDAKLLAAAQKVVADGNLKLQSCLPDTSRCLVPAPVVQVQPDRAGASASIFVDNDSWRKFLDQKLKVSTTDMETSAAAQVCKAFGVPFLAFRSASDKAGGDPSTNEAGVFSDLAAGSAAVAMYYVVQYHVVHVHIVYHVVYGSAENWCIHFDHALLDKFSKAYCKKLEMSLYDRTVKGISMWEQRSGAVSGKRTADISISSVMSLLLVIFGATSLVAWRRGAWSRLAPLSDPGDSFLLSETDSFLSSDDLAIREALLADEDRRWRQQGAQQSHWQRLSLTAWTVAELSHFMDSVESLQAYARLKLVDGQTTSHLVQRCPALRAERQVFGDMVASEGLPAGPGQLDVHATGETDSVPGVLAGICFASAVATAMGKQSCMCAAARFSAPIGACVWADPPQRLAPPEGQNLDSLRRLAPLTPASEDWRLPGVSVSVLRVALGVFFDGFLDPSSIQQLDQRYRQWGRMLLHWPNGSPSSAVFGELGWWLAGVHAQERAFGLFARLSRASASQGRRQLCARVFQHTRVTANSWAYGVARAITSSGIPLPSEWGIVDVSASVSLQAFSRYQLRLSMNRLVFCASARAENARGWTLARCGHHSLSDGRSVRHLGVTQPCLCGHSHCTLLHVLRSCQFFSDLRSAWESVAQTITGTAPSSLEDGAFLELIFAASGLWGAPGLVHANIRMVSSMMRRHREYLADTCYRQKAAVEAKDRYKMMPGAVGAVSAVSCCIACKSKAKVEKIVAETLDGYLKDMVPHWINYICETVMAKLNDTKKPFKYVVTCMIMQRNGAGVHSATSCYWDAGNDGVYTYVWPREKSKDVVNKSMYCIVTVFGLEF</sequence>
<evidence type="ECO:0000313" key="4">
    <source>
        <dbReference type="Proteomes" id="UP000626109"/>
    </source>
</evidence>
<protein>
    <recommendedName>
        <fullName evidence="2">Nucleoside phosphorylase domain-containing protein</fullName>
    </recommendedName>
</protein>
<evidence type="ECO:0000313" key="3">
    <source>
        <dbReference type="EMBL" id="CAE8681679.1"/>
    </source>
</evidence>
<evidence type="ECO:0000256" key="1">
    <source>
        <dbReference type="SAM" id="SignalP"/>
    </source>
</evidence>
<dbReference type="CDD" id="cd09008">
    <property type="entry name" value="MTAN"/>
    <property type="match status" value="1"/>
</dbReference>
<dbReference type="GO" id="GO:0009116">
    <property type="term" value="P:nucleoside metabolic process"/>
    <property type="evidence" value="ECO:0007669"/>
    <property type="project" value="InterPro"/>
</dbReference>
<dbReference type="Pfam" id="PF01048">
    <property type="entry name" value="PNP_UDP_1"/>
    <property type="match status" value="1"/>
</dbReference>
<dbReference type="PANTHER" id="PTHR21234:SF42">
    <property type="entry name" value="PHOSPHORYLASE SUPERFAMILY PROTEIN"/>
    <property type="match status" value="1"/>
</dbReference>
<dbReference type="InterPro" id="IPR038586">
    <property type="entry name" value="Tctex-1-like_sf"/>
</dbReference>
<accession>A0A813JP02</accession>
<dbReference type="InterPro" id="IPR000845">
    <property type="entry name" value="Nucleoside_phosphorylase_d"/>
</dbReference>
<feature type="domain" description="Nucleoside phosphorylase" evidence="2">
    <location>
        <begin position="66"/>
        <end position="326"/>
    </location>
</feature>
<dbReference type="SUPFAM" id="SSF53167">
    <property type="entry name" value="Purine and uridine phosphorylases"/>
    <property type="match status" value="1"/>
</dbReference>
<dbReference type="InterPro" id="IPR035994">
    <property type="entry name" value="Nucleoside_phosphorylase_sf"/>
</dbReference>
<name>A0A813JP02_POLGL</name>
<dbReference type="InterPro" id="IPR005334">
    <property type="entry name" value="Tctex-1-like"/>
</dbReference>
<feature type="signal peptide" evidence="1">
    <location>
        <begin position="1"/>
        <end position="17"/>
    </location>
</feature>
<organism evidence="3 4">
    <name type="scientific">Polarella glacialis</name>
    <name type="common">Dinoflagellate</name>
    <dbReference type="NCBI Taxonomy" id="89957"/>
    <lineage>
        <taxon>Eukaryota</taxon>
        <taxon>Sar</taxon>
        <taxon>Alveolata</taxon>
        <taxon>Dinophyceae</taxon>
        <taxon>Suessiales</taxon>
        <taxon>Suessiaceae</taxon>
        <taxon>Polarella</taxon>
    </lineage>
</organism>
<dbReference type="PANTHER" id="PTHR21234">
    <property type="entry name" value="PURINE NUCLEOSIDE PHOSPHORYLASE"/>
    <property type="match status" value="1"/>
</dbReference>
<dbReference type="CDD" id="cd21455">
    <property type="entry name" value="DLC-like_DYNLT1_DYNLT3"/>
    <property type="match status" value="1"/>
</dbReference>
<dbReference type="Pfam" id="PF03645">
    <property type="entry name" value="Tctex-1"/>
    <property type="match status" value="1"/>
</dbReference>
<dbReference type="Proteomes" id="UP000626109">
    <property type="component" value="Unassembled WGS sequence"/>
</dbReference>
<gene>
    <name evidence="3" type="ORF">PGLA2088_LOCUS22544</name>
</gene>
<reference evidence="3" key="1">
    <citation type="submission" date="2021-02" db="EMBL/GenBank/DDBJ databases">
        <authorList>
            <person name="Dougan E. K."/>
            <person name="Rhodes N."/>
            <person name="Thang M."/>
            <person name="Chan C."/>
        </authorList>
    </citation>
    <scope>NUCLEOTIDE SEQUENCE</scope>
</reference>
<feature type="chain" id="PRO_5032494642" description="Nucleoside phosphorylase domain-containing protein" evidence="1">
    <location>
        <begin position="18"/>
        <end position="1040"/>
    </location>
</feature>
<evidence type="ECO:0000259" key="2">
    <source>
        <dbReference type="Pfam" id="PF01048"/>
    </source>
</evidence>
<proteinExistence type="predicted"/>
<dbReference type="Gene3D" id="3.40.50.1580">
    <property type="entry name" value="Nucleoside phosphorylase domain"/>
    <property type="match status" value="1"/>
</dbReference>
<dbReference type="Gene3D" id="3.30.1140.40">
    <property type="entry name" value="Tctex-1"/>
    <property type="match status" value="1"/>
</dbReference>
<keyword evidence="1" id="KW-0732">Signal</keyword>
<comment type="caution">
    <text evidence="3">The sequence shown here is derived from an EMBL/GenBank/DDBJ whole genome shotgun (WGS) entry which is preliminary data.</text>
</comment>